<evidence type="ECO:0000313" key="1">
    <source>
        <dbReference type="EMBL" id="CEN27587.1"/>
    </source>
</evidence>
<proteinExistence type="predicted"/>
<dbReference type="STRING" id="1364.LP2241_20005"/>
<accession>A0A0D6DUI1</accession>
<dbReference type="Proteomes" id="UP000033166">
    <property type="component" value="Chromosome I"/>
</dbReference>
<dbReference type="AlphaFoldDB" id="A0A0D6DUI1"/>
<dbReference type="HOGENOM" id="CLU_176936_0_0_9"/>
<sequence>MFTSRKKMTLIEDGLLDQVFDYCLNPNLTERERKIGLMAKQDLEKKRYAAAVVNKFMSSLQLEAMRTGLTKDASDFYKHLSQVMNQIMPIGTNRGSAFLNSSYLD</sequence>
<protein>
    <submittedName>
        <fullName evidence="1">Putative enterocin A immunity protein</fullName>
    </submittedName>
</protein>
<organism evidence="1 2">
    <name type="scientific">Pseudolactococcus piscium MKFS47</name>
    <dbReference type="NCBI Taxonomy" id="297352"/>
    <lineage>
        <taxon>Bacteria</taxon>
        <taxon>Bacillati</taxon>
        <taxon>Bacillota</taxon>
        <taxon>Bacilli</taxon>
        <taxon>Lactobacillales</taxon>
        <taxon>Streptococcaceae</taxon>
        <taxon>Pseudolactococcus</taxon>
    </lineage>
</organism>
<dbReference type="RefSeq" id="WP_047914847.1">
    <property type="nucleotide sequence ID" value="NZ_LN774769.1"/>
</dbReference>
<dbReference type="CDD" id="cd21059">
    <property type="entry name" value="LciA-like"/>
    <property type="match status" value="1"/>
</dbReference>
<evidence type="ECO:0000313" key="2">
    <source>
        <dbReference type="Proteomes" id="UP000033166"/>
    </source>
</evidence>
<dbReference type="KEGG" id="lpk:LACPI_0387"/>
<reference evidence="2" key="1">
    <citation type="submission" date="2015-01" db="EMBL/GenBank/DDBJ databases">
        <authorList>
            <person name="Andreevskaya M."/>
        </authorList>
    </citation>
    <scope>NUCLEOTIDE SEQUENCE [LARGE SCALE GENOMIC DNA]</scope>
    <source>
        <strain evidence="2">MKFS47</strain>
    </source>
</reference>
<gene>
    <name evidence="1" type="ORF">LACPI_0387</name>
</gene>
<dbReference type="EMBL" id="LN774769">
    <property type="protein sequence ID" value="CEN27587.1"/>
    <property type="molecule type" value="Genomic_DNA"/>
</dbReference>
<name>A0A0D6DUI1_9LACT</name>